<dbReference type="Proteomes" id="UP000006727">
    <property type="component" value="Chromosome 11"/>
</dbReference>
<sequence>TFWRSPLETRNVLIRACGRVSIALVSQSLCSLCPWWCGGRGGAGSQSRLFPFVRFARFAAYLFITLLRSKFLRGLSHLERTRDDFAQI</sequence>
<dbReference type="InParanoid" id="A0A7I3ZK07"/>
<dbReference type="EnsemblPlants" id="Pp3c11_12140V3.1">
    <property type="protein sequence ID" value="PAC:32958257.CDS.1"/>
    <property type="gene ID" value="Pp3c11_12140"/>
</dbReference>
<proteinExistence type="predicted"/>
<dbReference type="Gramene" id="Pp3c11_12140V3.1">
    <property type="protein sequence ID" value="PAC:32958257.CDS.1"/>
    <property type="gene ID" value="Pp3c11_12140"/>
</dbReference>
<dbReference type="AlphaFoldDB" id="A0A7I3ZK07"/>
<keyword evidence="2" id="KW-1185">Reference proteome</keyword>
<reference evidence="1 2" key="2">
    <citation type="journal article" date="2018" name="Plant J.">
        <title>The Physcomitrella patens chromosome-scale assembly reveals moss genome structure and evolution.</title>
        <authorList>
            <person name="Lang D."/>
            <person name="Ullrich K.K."/>
            <person name="Murat F."/>
            <person name="Fuchs J."/>
            <person name="Jenkins J."/>
            <person name="Haas F.B."/>
            <person name="Piednoel M."/>
            <person name="Gundlach H."/>
            <person name="Van Bel M."/>
            <person name="Meyberg R."/>
            <person name="Vives C."/>
            <person name="Morata J."/>
            <person name="Symeonidi A."/>
            <person name="Hiss M."/>
            <person name="Muchero W."/>
            <person name="Kamisugi Y."/>
            <person name="Saleh O."/>
            <person name="Blanc G."/>
            <person name="Decker E.L."/>
            <person name="van Gessel N."/>
            <person name="Grimwood J."/>
            <person name="Hayes R.D."/>
            <person name="Graham S.W."/>
            <person name="Gunter L.E."/>
            <person name="McDaniel S.F."/>
            <person name="Hoernstein S.N.W."/>
            <person name="Larsson A."/>
            <person name="Li F.W."/>
            <person name="Perroud P.F."/>
            <person name="Phillips J."/>
            <person name="Ranjan P."/>
            <person name="Rokshar D.S."/>
            <person name="Rothfels C.J."/>
            <person name="Schneider L."/>
            <person name="Shu S."/>
            <person name="Stevenson D.W."/>
            <person name="Thummler F."/>
            <person name="Tillich M."/>
            <person name="Villarreal Aguilar J.C."/>
            <person name="Widiez T."/>
            <person name="Wong G.K."/>
            <person name="Wymore A."/>
            <person name="Zhang Y."/>
            <person name="Zimmer A.D."/>
            <person name="Quatrano R.S."/>
            <person name="Mayer K.F.X."/>
            <person name="Goodstein D."/>
            <person name="Casacuberta J.M."/>
            <person name="Vandepoele K."/>
            <person name="Reski R."/>
            <person name="Cuming A.C."/>
            <person name="Tuskan G.A."/>
            <person name="Maumus F."/>
            <person name="Salse J."/>
            <person name="Schmutz J."/>
            <person name="Rensing S.A."/>
        </authorList>
    </citation>
    <scope>NUCLEOTIDE SEQUENCE [LARGE SCALE GENOMIC DNA]</scope>
    <source>
        <strain evidence="1 2">cv. Gransden 2004</strain>
    </source>
</reference>
<dbReference type="EMBL" id="ABEU02000011">
    <property type="status" value="NOT_ANNOTATED_CDS"/>
    <property type="molecule type" value="Genomic_DNA"/>
</dbReference>
<evidence type="ECO:0000313" key="1">
    <source>
        <dbReference type="EnsemblPlants" id="PAC:32958257.CDS.1"/>
    </source>
</evidence>
<reference evidence="1 2" key="1">
    <citation type="journal article" date="2008" name="Science">
        <title>The Physcomitrella genome reveals evolutionary insights into the conquest of land by plants.</title>
        <authorList>
            <person name="Rensing S."/>
            <person name="Lang D."/>
            <person name="Zimmer A."/>
            <person name="Terry A."/>
            <person name="Salamov A."/>
            <person name="Shapiro H."/>
            <person name="Nishiyama T."/>
            <person name="Perroud P.-F."/>
            <person name="Lindquist E."/>
            <person name="Kamisugi Y."/>
            <person name="Tanahashi T."/>
            <person name="Sakakibara K."/>
            <person name="Fujita T."/>
            <person name="Oishi K."/>
            <person name="Shin-I T."/>
            <person name="Kuroki Y."/>
            <person name="Toyoda A."/>
            <person name="Suzuki Y."/>
            <person name="Hashimoto A."/>
            <person name="Yamaguchi K."/>
            <person name="Sugano A."/>
            <person name="Kohara Y."/>
            <person name="Fujiyama A."/>
            <person name="Anterola A."/>
            <person name="Aoki S."/>
            <person name="Ashton N."/>
            <person name="Barbazuk W.B."/>
            <person name="Barker E."/>
            <person name="Bennetzen J."/>
            <person name="Bezanilla M."/>
            <person name="Blankenship R."/>
            <person name="Cho S.H."/>
            <person name="Dutcher S."/>
            <person name="Estelle M."/>
            <person name="Fawcett J.A."/>
            <person name="Gundlach H."/>
            <person name="Hanada K."/>
            <person name="Heyl A."/>
            <person name="Hicks K.A."/>
            <person name="Hugh J."/>
            <person name="Lohr M."/>
            <person name="Mayer K."/>
            <person name="Melkozernov A."/>
            <person name="Murata T."/>
            <person name="Nelson D."/>
            <person name="Pils B."/>
            <person name="Prigge M."/>
            <person name="Reiss B."/>
            <person name="Renner T."/>
            <person name="Rombauts S."/>
            <person name="Rushton P."/>
            <person name="Sanderfoot A."/>
            <person name="Schween G."/>
            <person name="Shiu S.-H."/>
            <person name="Stueber K."/>
            <person name="Theodoulou F.L."/>
            <person name="Tu H."/>
            <person name="Van de Peer Y."/>
            <person name="Verrier P.J."/>
            <person name="Waters E."/>
            <person name="Wood A."/>
            <person name="Yang L."/>
            <person name="Cove D."/>
            <person name="Cuming A."/>
            <person name="Hasebe M."/>
            <person name="Lucas S."/>
            <person name="Mishler D.B."/>
            <person name="Reski R."/>
            <person name="Grigoriev I."/>
            <person name="Quatrano R.S."/>
            <person name="Boore J.L."/>
        </authorList>
    </citation>
    <scope>NUCLEOTIDE SEQUENCE [LARGE SCALE GENOMIC DNA]</scope>
    <source>
        <strain evidence="1 2">cv. Gransden 2004</strain>
    </source>
</reference>
<reference evidence="1" key="3">
    <citation type="submission" date="2020-12" db="UniProtKB">
        <authorList>
            <consortium name="EnsemblPlants"/>
        </authorList>
    </citation>
    <scope>IDENTIFICATION</scope>
</reference>
<evidence type="ECO:0000313" key="2">
    <source>
        <dbReference type="Proteomes" id="UP000006727"/>
    </source>
</evidence>
<protein>
    <submittedName>
        <fullName evidence="1">Uncharacterized protein</fullName>
    </submittedName>
</protein>
<organism evidence="1 2">
    <name type="scientific">Physcomitrium patens</name>
    <name type="common">Spreading-leaved earth moss</name>
    <name type="synonym">Physcomitrella patens</name>
    <dbReference type="NCBI Taxonomy" id="3218"/>
    <lineage>
        <taxon>Eukaryota</taxon>
        <taxon>Viridiplantae</taxon>
        <taxon>Streptophyta</taxon>
        <taxon>Embryophyta</taxon>
        <taxon>Bryophyta</taxon>
        <taxon>Bryophytina</taxon>
        <taxon>Bryopsida</taxon>
        <taxon>Funariidae</taxon>
        <taxon>Funariales</taxon>
        <taxon>Funariaceae</taxon>
        <taxon>Physcomitrium</taxon>
    </lineage>
</organism>
<accession>A0A7I3ZK07</accession>
<name>A0A7I3ZK07_PHYPA</name>